<dbReference type="Pfam" id="PF25954">
    <property type="entry name" value="Beta-barrel_RND_2"/>
    <property type="match status" value="1"/>
</dbReference>
<keyword evidence="3" id="KW-1133">Transmembrane helix</keyword>
<name>A0ABS6BHG8_9SPHN</name>
<feature type="domain" description="YknX-like C-terminal permuted SH3-like" evidence="6">
    <location>
        <begin position="307"/>
        <end position="375"/>
    </location>
</feature>
<comment type="similarity">
    <text evidence="1">Belongs to the membrane fusion protein (MFP) (TC 8.A.1) family.</text>
</comment>
<evidence type="ECO:0000259" key="6">
    <source>
        <dbReference type="Pfam" id="PF25989"/>
    </source>
</evidence>
<proteinExistence type="inferred from homology"/>
<keyword evidence="3" id="KW-0812">Transmembrane</keyword>
<keyword evidence="3" id="KW-0472">Membrane</keyword>
<organism evidence="7 8">
    <name type="scientific">Sphingomonas quercus</name>
    <dbReference type="NCBI Taxonomy" id="2842451"/>
    <lineage>
        <taxon>Bacteria</taxon>
        <taxon>Pseudomonadati</taxon>
        <taxon>Pseudomonadota</taxon>
        <taxon>Alphaproteobacteria</taxon>
        <taxon>Sphingomonadales</taxon>
        <taxon>Sphingomonadaceae</taxon>
        <taxon>Sphingomonas</taxon>
    </lineage>
</organism>
<comment type="caution">
    <text evidence="7">The sequence shown here is derived from an EMBL/GenBank/DDBJ whole genome shotgun (WGS) entry which is preliminary data.</text>
</comment>
<dbReference type="RefSeq" id="WP_216319263.1">
    <property type="nucleotide sequence ID" value="NZ_JAHKRT010000001.1"/>
</dbReference>
<evidence type="ECO:0000259" key="4">
    <source>
        <dbReference type="Pfam" id="PF25954"/>
    </source>
</evidence>
<feature type="domain" description="CzcB-like barrel-sandwich hybrid" evidence="5">
    <location>
        <begin position="76"/>
        <end position="221"/>
    </location>
</feature>
<accession>A0ABS6BHG8</accession>
<dbReference type="InterPro" id="IPR058647">
    <property type="entry name" value="BSH_CzcB-like"/>
</dbReference>
<dbReference type="InterPro" id="IPR058792">
    <property type="entry name" value="Beta-barrel_RND_2"/>
</dbReference>
<evidence type="ECO:0000256" key="1">
    <source>
        <dbReference type="ARBA" id="ARBA00009477"/>
    </source>
</evidence>
<dbReference type="PANTHER" id="PTHR30469">
    <property type="entry name" value="MULTIDRUG RESISTANCE PROTEIN MDTA"/>
    <property type="match status" value="1"/>
</dbReference>
<sequence length="383" mass="40171">MSDERQSRNLKFAGIGAAVLAIAVVAAGITARNSNDHALIATAADAAVPTVDIITPSRSKTGEGLTLPGNVQAFNTAPIYARSNGYVRRWLADIGDNVKAGQTLAILDAPEIEQQLQQAHADYQTALAEQRLAQTTAERWKTLRAKDAVSQQEADEKAGDYAAKTAVANAQAANVRRLTALTGFTRLEAPFAGVVTSRSAQIGALVTAGSAAAQPLFTVSDVHRMRTYVRVPQGFSAEVHTGLQATLTLPEYPGRKFAAEVTRTARAVDQQSGTVLVELQSDNRDGALKPGAYAQVQFPFSSAAGTMKLPSTALIFKDEGPQVAVVDANGRVQLRTVTVGRDEGAEIEVTSGLAGNERVINSPPDALDNGDQVRVGGGSAAAK</sequence>
<dbReference type="NCBIfam" id="TIGR01730">
    <property type="entry name" value="RND_mfp"/>
    <property type="match status" value="1"/>
</dbReference>
<dbReference type="Pfam" id="PF25973">
    <property type="entry name" value="BSH_CzcB"/>
    <property type="match status" value="1"/>
</dbReference>
<keyword evidence="8" id="KW-1185">Reference proteome</keyword>
<protein>
    <submittedName>
        <fullName evidence="7">Efflux RND transporter periplasmic adaptor subunit</fullName>
    </submittedName>
</protein>
<evidence type="ECO:0000259" key="5">
    <source>
        <dbReference type="Pfam" id="PF25973"/>
    </source>
</evidence>
<gene>
    <name evidence="7" type="ORF">KOF26_02250</name>
</gene>
<dbReference type="InterPro" id="IPR058637">
    <property type="entry name" value="YknX-like_C"/>
</dbReference>
<evidence type="ECO:0000313" key="7">
    <source>
        <dbReference type="EMBL" id="MBU3076675.1"/>
    </source>
</evidence>
<dbReference type="PANTHER" id="PTHR30469:SF37">
    <property type="entry name" value="RAGD PROTEIN"/>
    <property type="match status" value="1"/>
</dbReference>
<reference evidence="7 8" key="1">
    <citation type="submission" date="2021-06" db="EMBL/GenBank/DDBJ databases">
        <title>Sphingomonas sp. XMGL2, whole genome shotgun sequencing project.</title>
        <authorList>
            <person name="Zhao G."/>
            <person name="Shen L."/>
        </authorList>
    </citation>
    <scope>NUCLEOTIDE SEQUENCE [LARGE SCALE GENOMIC DNA]</scope>
    <source>
        <strain evidence="7 8">XMGL2</strain>
    </source>
</reference>
<feature type="transmembrane region" description="Helical" evidence="3">
    <location>
        <begin position="12"/>
        <end position="31"/>
    </location>
</feature>
<dbReference type="InterPro" id="IPR006143">
    <property type="entry name" value="RND_pump_MFP"/>
</dbReference>
<dbReference type="Proteomes" id="UP000776276">
    <property type="component" value="Unassembled WGS sequence"/>
</dbReference>
<dbReference type="EMBL" id="JAHKRT010000001">
    <property type="protein sequence ID" value="MBU3076675.1"/>
    <property type="molecule type" value="Genomic_DNA"/>
</dbReference>
<feature type="region of interest" description="Disordered" evidence="2">
    <location>
        <begin position="355"/>
        <end position="383"/>
    </location>
</feature>
<dbReference type="Pfam" id="PF25989">
    <property type="entry name" value="YknX_C"/>
    <property type="match status" value="1"/>
</dbReference>
<evidence type="ECO:0000313" key="8">
    <source>
        <dbReference type="Proteomes" id="UP000776276"/>
    </source>
</evidence>
<evidence type="ECO:0000256" key="2">
    <source>
        <dbReference type="SAM" id="MobiDB-lite"/>
    </source>
</evidence>
<evidence type="ECO:0000256" key="3">
    <source>
        <dbReference type="SAM" id="Phobius"/>
    </source>
</evidence>
<feature type="domain" description="CusB-like beta-barrel" evidence="4">
    <location>
        <begin position="229"/>
        <end position="298"/>
    </location>
</feature>